<proteinExistence type="predicted"/>
<evidence type="ECO:0000256" key="1">
    <source>
        <dbReference type="SAM" id="MobiDB-lite"/>
    </source>
</evidence>
<gene>
    <name evidence="2" type="ORF">NQ315_009595</name>
</gene>
<feature type="compositionally biased region" description="Basic and acidic residues" evidence="1">
    <location>
        <begin position="92"/>
        <end position="108"/>
    </location>
</feature>
<accession>A0AAV8WHP2</accession>
<name>A0AAV8WHP2_9CUCU</name>
<reference evidence="2 3" key="1">
    <citation type="journal article" date="2023" name="Insect Mol. Biol.">
        <title>Genome sequencing provides insights into the evolution of gene families encoding plant cell wall-degrading enzymes in longhorned beetles.</title>
        <authorList>
            <person name="Shin N.R."/>
            <person name="Okamura Y."/>
            <person name="Kirsch R."/>
            <person name="Pauchet Y."/>
        </authorList>
    </citation>
    <scope>NUCLEOTIDE SEQUENCE [LARGE SCALE GENOMIC DNA]</scope>
    <source>
        <strain evidence="2">EAD_L_NR</strain>
    </source>
</reference>
<keyword evidence="3" id="KW-1185">Reference proteome</keyword>
<comment type="caution">
    <text evidence="2">The sequence shown here is derived from an EMBL/GenBank/DDBJ whole genome shotgun (WGS) entry which is preliminary data.</text>
</comment>
<evidence type="ECO:0000313" key="2">
    <source>
        <dbReference type="EMBL" id="KAJ8925747.1"/>
    </source>
</evidence>
<feature type="compositionally biased region" description="Basic and acidic residues" evidence="1">
    <location>
        <begin position="1"/>
        <end position="20"/>
    </location>
</feature>
<dbReference type="EMBL" id="JANEYG010000001">
    <property type="protein sequence ID" value="KAJ8925747.1"/>
    <property type="molecule type" value="Genomic_DNA"/>
</dbReference>
<evidence type="ECO:0000313" key="3">
    <source>
        <dbReference type="Proteomes" id="UP001159042"/>
    </source>
</evidence>
<sequence>MRLGERFRAGEEAVNSREGEATDGGISSEEGDDDDSEKGSDCGDWDNDCLMEVKIPKRIAGGGRYDGWKRHFRRGFQTEAGATTAEGDSSEEDVKGSEEDDWLLRRDG</sequence>
<feature type="region of interest" description="Disordered" evidence="1">
    <location>
        <begin position="1"/>
        <end position="46"/>
    </location>
</feature>
<dbReference type="Proteomes" id="UP001159042">
    <property type="component" value="Unassembled WGS sequence"/>
</dbReference>
<dbReference type="AlphaFoldDB" id="A0AAV8WHP2"/>
<organism evidence="2 3">
    <name type="scientific">Exocentrus adspersus</name>
    <dbReference type="NCBI Taxonomy" id="1586481"/>
    <lineage>
        <taxon>Eukaryota</taxon>
        <taxon>Metazoa</taxon>
        <taxon>Ecdysozoa</taxon>
        <taxon>Arthropoda</taxon>
        <taxon>Hexapoda</taxon>
        <taxon>Insecta</taxon>
        <taxon>Pterygota</taxon>
        <taxon>Neoptera</taxon>
        <taxon>Endopterygota</taxon>
        <taxon>Coleoptera</taxon>
        <taxon>Polyphaga</taxon>
        <taxon>Cucujiformia</taxon>
        <taxon>Chrysomeloidea</taxon>
        <taxon>Cerambycidae</taxon>
        <taxon>Lamiinae</taxon>
        <taxon>Acanthocinini</taxon>
        <taxon>Exocentrus</taxon>
    </lineage>
</organism>
<feature type="region of interest" description="Disordered" evidence="1">
    <location>
        <begin position="76"/>
        <end position="108"/>
    </location>
</feature>
<protein>
    <submittedName>
        <fullName evidence="2">Uncharacterized protein</fullName>
    </submittedName>
</protein>